<keyword evidence="4 7" id="KW-0808">Transferase</keyword>
<dbReference type="STRING" id="446470.Snas_2406"/>
<reference evidence="7 8" key="1">
    <citation type="journal article" date="2009" name="Stand. Genomic Sci.">
        <title>Complete genome sequence of Stackebrandtia nassauensis type strain (LLR-40K-21).</title>
        <authorList>
            <person name="Munk C."/>
            <person name="Lapidus A."/>
            <person name="Copeland A."/>
            <person name="Jando M."/>
            <person name="Mayilraj S."/>
            <person name="Glavina Del Rio T."/>
            <person name="Nolan M."/>
            <person name="Chen F."/>
            <person name="Lucas S."/>
            <person name="Tice H."/>
            <person name="Cheng J.F."/>
            <person name="Han C."/>
            <person name="Detter J.C."/>
            <person name="Bruce D."/>
            <person name="Goodwin L."/>
            <person name="Chain P."/>
            <person name="Pitluck S."/>
            <person name="Goker M."/>
            <person name="Ovchinikova G."/>
            <person name="Pati A."/>
            <person name="Ivanova N."/>
            <person name="Mavromatis K."/>
            <person name="Chen A."/>
            <person name="Palaniappan K."/>
            <person name="Land M."/>
            <person name="Hauser L."/>
            <person name="Chang Y.J."/>
            <person name="Jeffries C.D."/>
            <person name="Bristow J."/>
            <person name="Eisen J.A."/>
            <person name="Markowitz V."/>
            <person name="Hugenholtz P."/>
            <person name="Kyrpides N.C."/>
            <person name="Klenk H.P."/>
        </authorList>
    </citation>
    <scope>NUCLEOTIDE SEQUENCE [LARGE SCALE GENOMIC DNA]</scope>
    <source>
        <strain evidence="8">DSM 44728 / CIP 108903 / NRRL B-16338 / NBRC 102104 / LLR-40K-21</strain>
    </source>
</reference>
<dbReference type="NCBIfam" id="NF005919">
    <property type="entry name" value="PRK07920.1"/>
    <property type="match status" value="1"/>
</dbReference>
<dbReference type="Proteomes" id="UP000000844">
    <property type="component" value="Chromosome"/>
</dbReference>
<dbReference type="EMBL" id="CP001778">
    <property type="protein sequence ID" value="ADD42089.1"/>
    <property type="molecule type" value="Genomic_DNA"/>
</dbReference>
<dbReference type="OrthoDB" id="9803456at2"/>
<evidence type="ECO:0000256" key="3">
    <source>
        <dbReference type="ARBA" id="ARBA00022519"/>
    </source>
</evidence>
<accession>D3Q4Q9</accession>
<keyword evidence="6 7" id="KW-0012">Acyltransferase</keyword>
<evidence type="ECO:0000256" key="2">
    <source>
        <dbReference type="ARBA" id="ARBA00022475"/>
    </source>
</evidence>
<sequence length="300" mass="33333">MKDRLVDAGFGLAWRAVRALPESAAERIFRRIADRVWRSDGDGVRRLRSNLRRVVGPDTPADELETLTRDAMRSYCRYWMETFRLPSYSRSDILQRFTLDGWEVFDEHREAGTGVVLAIPHSGNWDLAGAWVCARGWPLTTVAERLSVDGVYEKFLDFRRGLGMEILPHTGGERPAHVVLAQRVAAGHIVPLVADRDLTEQGVEVDFFGGKTRMPGGPAYLALRTGAPLYTVVLRYDGPRHCYGKIEGPIEFPATGRLSHRIAAGTQAVADAFAAGIAAQPADWHMLQRLWLDDPATPGS</sequence>
<dbReference type="PANTHER" id="PTHR30606">
    <property type="entry name" value="LIPID A BIOSYNTHESIS LAUROYL ACYLTRANSFERASE"/>
    <property type="match status" value="1"/>
</dbReference>
<keyword evidence="3" id="KW-0997">Cell inner membrane</keyword>
<evidence type="ECO:0000256" key="1">
    <source>
        <dbReference type="ARBA" id="ARBA00004533"/>
    </source>
</evidence>
<name>D3Q4Q9_STANL</name>
<evidence type="ECO:0000313" key="7">
    <source>
        <dbReference type="EMBL" id="ADD42089.1"/>
    </source>
</evidence>
<proteinExistence type="predicted"/>
<dbReference type="GO" id="GO:0005886">
    <property type="term" value="C:plasma membrane"/>
    <property type="evidence" value="ECO:0007669"/>
    <property type="project" value="UniProtKB-SubCell"/>
</dbReference>
<keyword evidence="8" id="KW-1185">Reference proteome</keyword>
<dbReference type="RefSeq" id="WP_013017660.1">
    <property type="nucleotide sequence ID" value="NC_013947.1"/>
</dbReference>
<keyword evidence="2" id="KW-1003">Cell membrane</keyword>
<comment type="subcellular location">
    <subcellularLocation>
        <location evidence="1">Cell inner membrane</location>
    </subcellularLocation>
</comment>
<dbReference type="InterPro" id="IPR004960">
    <property type="entry name" value="LipA_acyltrans"/>
</dbReference>
<keyword evidence="5" id="KW-0472">Membrane</keyword>
<dbReference type="KEGG" id="sna:Snas_2406"/>
<dbReference type="Pfam" id="PF03279">
    <property type="entry name" value="Lip_A_acyltrans"/>
    <property type="match status" value="1"/>
</dbReference>
<evidence type="ECO:0000313" key="8">
    <source>
        <dbReference type="Proteomes" id="UP000000844"/>
    </source>
</evidence>
<organism evidence="7 8">
    <name type="scientific">Stackebrandtia nassauensis (strain DSM 44728 / CIP 108903 / NRRL B-16338 / NBRC 102104 / LLR-40K-21)</name>
    <dbReference type="NCBI Taxonomy" id="446470"/>
    <lineage>
        <taxon>Bacteria</taxon>
        <taxon>Bacillati</taxon>
        <taxon>Actinomycetota</taxon>
        <taxon>Actinomycetes</taxon>
        <taxon>Glycomycetales</taxon>
        <taxon>Glycomycetaceae</taxon>
        <taxon>Stackebrandtia</taxon>
    </lineage>
</organism>
<evidence type="ECO:0000256" key="6">
    <source>
        <dbReference type="ARBA" id="ARBA00023315"/>
    </source>
</evidence>
<evidence type="ECO:0000256" key="5">
    <source>
        <dbReference type="ARBA" id="ARBA00023136"/>
    </source>
</evidence>
<dbReference type="HOGENOM" id="CLU_049421_3_0_11"/>
<dbReference type="AlphaFoldDB" id="D3Q4Q9"/>
<evidence type="ECO:0000256" key="4">
    <source>
        <dbReference type="ARBA" id="ARBA00022679"/>
    </source>
</evidence>
<dbReference type="CDD" id="cd07984">
    <property type="entry name" value="LPLAT_LABLAT-like"/>
    <property type="match status" value="1"/>
</dbReference>
<protein>
    <submittedName>
        <fullName evidence="7">Lipid A biosynthesis acyltransferase</fullName>
    </submittedName>
</protein>
<gene>
    <name evidence="7" type="ordered locus">Snas_2406</name>
</gene>
<dbReference type="eggNOG" id="COG1560">
    <property type="taxonomic scope" value="Bacteria"/>
</dbReference>
<dbReference type="GO" id="GO:0009247">
    <property type="term" value="P:glycolipid biosynthetic process"/>
    <property type="evidence" value="ECO:0007669"/>
    <property type="project" value="UniProtKB-ARBA"/>
</dbReference>
<dbReference type="PANTHER" id="PTHR30606:SF10">
    <property type="entry name" value="PHOSPHATIDYLINOSITOL MANNOSIDE ACYLTRANSFERASE"/>
    <property type="match status" value="1"/>
</dbReference>
<dbReference type="GO" id="GO:0016746">
    <property type="term" value="F:acyltransferase activity"/>
    <property type="evidence" value="ECO:0007669"/>
    <property type="project" value="UniProtKB-KW"/>
</dbReference>